<feature type="signal peptide" evidence="1">
    <location>
        <begin position="1"/>
        <end position="16"/>
    </location>
</feature>
<name>A0AAN6Z5X4_9PEZI</name>
<dbReference type="GeneID" id="87831856"/>
<dbReference type="RefSeq" id="XP_062650691.1">
    <property type="nucleotide sequence ID" value="XM_062795087.1"/>
</dbReference>
<feature type="chain" id="PRO_5042989720" evidence="1">
    <location>
        <begin position="17"/>
        <end position="353"/>
    </location>
</feature>
<organism evidence="2 3">
    <name type="scientific">Parathielavia appendiculata</name>
    <dbReference type="NCBI Taxonomy" id="2587402"/>
    <lineage>
        <taxon>Eukaryota</taxon>
        <taxon>Fungi</taxon>
        <taxon>Dikarya</taxon>
        <taxon>Ascomycota</taxon>
        <taxon>Pezizomycotina</taxon>
        <taxon>Sordariomycetes</taxon>
        <taxon>Sordariomycetidae</taxon>
        <taxon>Sordariales</taxon>
        <taxon>Chaetomiaceae</taxon>
        <taxon>Parathielavia</taxon>
    </lineage>
</organism>
<evidence type="ECO:0000256" key="1">
    <source>
        <dbReference type="SAM" id="SignalP"/>
    </source>
</evidence>
<reference evidence="2" key="2">
    <citation type="submission" date="2023-05" db="EMBL/GenBank/DDBJ databases">
        <authorList>
            <consortium name="Lawrence Berkeley National Laboratory"/>
            <person name="Steindorff A."/>
            <person name="Hensen N."/>
            <person name="Bonometti L."/>
            <person name="Westerberg I."/>
            <person name="Brannstrom I.O."/>
            <person name="Guillou S."/>
            <person name="Cros-Aarteil S."/>
            <person name="Calhoun S."/>
            <person name="Haridas S."/>
            <person name="Kuo A."/>
            <person name="Mondo S."/>
            <person name="Pangilinan J."/>
            <person name="Riley R."/>
            <person name="Labutti K."/>
            <person name="Andreopoulos B."/>
            <person name="Lipzen A."/>
            <person name="Chen C."/>
            <person name="Yanf M."/>
            <person name="Daum C."/>
            <person name="Ng V."/>
            <person name="Clum A."/>
            <person name="Ohm R."/>
            <person name="Martin F."/>
            <person name="Silar P."/>
            <person name="Natvig D."/>
            <person name="Lalanne C."/>
            <person name="Gautier V."/>
            <person name="Ament-Velasquez S.L."/>
            <person name="Kruys A."/>
            <person name="Hutchinson M.I."/>
            <person name="Powell A.J."/>
            <person name="Barry K."/>
            <person name="Miller A.N."/>
            <person name="Grigoriev I.V."/>
            <person name="Debuchy R."/>
            <person name="Gladieux P."/>
            <person name="Thoren M.H."/>
            <person name="Johannesson H."/>
        </authorList>
    </citation>
    <scope>NUCLEOTIDE SEQUENCE</scope>
    <source>
        <strain evidence="2">CBS 731.68</strain>
    </source>
</reference>
<accession>A0AAN6Z5X4</accession>
<comment type="caution">
    <text evidence="2">The sequence shown here is derived from an EMBL/GenBank/DDBJ whole genome shotgun (WGS) entry which is preliminary data.</text>
</comment>
<dbReference type="AlphaFoldDB" id="A0AAN6Z5X4"/>
<dbReference type="EMBL" id="MU853224">
    <property type="protein sequence ID" value="KAK4126920.1"/>
    <property type="molecule type" value="Genomic_DNA"/>
</dbReference>
<dbReference type="PANTHER" id="PTHR42044">
    <property type="entry name" value="DUF676 DOMAIN-CONTAINING PROTEIN-RELATED"/>
    <property type="match status" value="1"/>
</dbReference>
<keyword evidence="3" id="KW-1185">Reference proteome</keyword>
<reference evidence="2" key="1">
    <citation type="journal article" date="2023" name="Mol. Phylogenet. Evol.">
        <title>Genome-scale phylogeny and comparative genomics of the fungal order Sordariales.</title>
        <authorList>
            <person name="Hensen N."/>
            <person name="Bonometti L."/>
            <person name="Westerberg I."/>
            <person name="Brannstrom I.O."/>
            <person name="Guillou S."/>
            <person name="Cros-Aarteil S."/>
            <person name="Calhoun S."/>
            <person name="Haridas S."/>
            <person name="Kuo A."/>
            <person name="Mondo S."/>
            <person name="Pangilinan J."/>
            <person name="Riley R."/>
            <person name="LaButti K."/>
            <person name="Andreopoulos B."/>
            <person name="Lipzen A."/>
            <person name="Chen C."/>
            <person name="Yan M."/>
            <person name="Daum C."/>
            <person name="Ng V."/>
            <person name="Clum A."/>
            <person name="Steindorff A."/>
            <person name="Ohm R.A."/>
            <person name="Martin F."/>
            <person name="Silar P."/>
            <person name="Natvig D.O."/>
            <person name="Lalanne C."/>
            <person name="Gautier V."/>
            <person name="Ament-Velasquez S.L."/>
            <person name="Kruys A."/>
            <person name="Hutchinson M.I."/>
            <person name="Powell A.J."/>
            <person name="Barry K."/>
            <person name="Miller A.N."/>
            <person name="Grigoriev I.V."/>
            <person name="Debuchy R."/>
            <person name="Gladieux P."/>
            <person name="Hiltunen Thoren M."/>
            <person name="Johannesson H."/>
        </authorList>
    </citation>
    <scope>NUCLEOTIDE SEQUENCE</scope>
    <source>
        <strain evidence="2">CBS 731.68</strain>
    </source>
</reference>
<sequence length="353" mass="38907">MLLRIVLACLETGGWPALVVHAGSEGWMMGQEAEDEKWIFLGGMGMGSRHCHKQTFLVLSRLFSKPMVRICMPTYDTPSDILGIMLQRCMPVPSQTRRNLHSHMRCALLDDATDRCVVFCHNDSAVIVSQEVTQLCADFPTEKLAKLEIYTFSAAAYEFVTPLGDTEMESDPTYQSTDQKSERRGVHVEHFAMTSDPFAQTGVLQSVRQNMDGLFCGSVFNMNDNNNMAPTSQESNRKLMMAPGPVAATTTRCSFLDSVLTVDRDCAEKREIAAMSNYHAASLAKKASGKRLSWTGLATMAAQRNGVNAGMVAFEMARKGCKSCEGNRGRDISWLVRYVAAEGKQATEVKAPS</sequence>
<proteinExistence type="predicted"/>
<evidence type="ECO:0000313" key="2">
    <source>
        <dbReference type="EMBL" id="KAK4126920.1"/>
    </source>
</evidence>
<dbReference type="Proteomes" id="UP001302602">
    <property type="component" value="Unassembled WGS sequence"/>
</dbReference>
<protein>
    <submittedName>
        <fullName evidence="2">Uncharacterized protein</fullName>
    </submittedName>
</protein>
<gene>
    <name evidence="2" type="ORF">N657DRAFT_661228</name>
</gene>
<keyword evidence="1" id="KW-0732">Signal</keyword>
<evidence type="ECO:0000313" key="3">
    <source>
        <dbReference type="Proteomes" id="UP001302602"/>
    </source>
</evidence>
<dbReference type="PANTHER" id="PTHR42044:SF2">
    <property type="entry name" value="DUF676 DOMAIN-CONTAINING PROTEIN"/>
    <property type="match status" value="1"/>
</dbReference>